<name>A0A542SNS3_9MICO</name>
<evidence type="ECO:0000256" key="3">
    <source>
        <dbReference type="ARBA" id="ARBA00023002"/>
    </source>
</evidence>
<dbReference type="Proteomes" id="UP000316181">
    <property type="component" value="Unassembled WGS sequence"/>
</dbReference>
<reference evidence="8 9" key="1">
    <citation type="submission" date="2019-06" db="EMBL/GenBank/DDBJ databases">
        <title>Sequencing the genomes of 1000 actinobacteria strains.</title>
        <authorList>
            <person name="Klenk H.-P."/>
        </authorList>
    </citation>
    <scope>NUCLEOTIDE SEQUENCE [LARGE SCALE GENOMIC DNA]</scope>
    <source>
        <strain evidence="8 9">DSM 10596</strain>
    </source>
</reference>
<dbReference type="RefSeq" id="WP_142111590.1">
    <property type="nucleotide sequence ID" value="NZ_BAAATB010000002.1"/>
</dbReference>
<dbReference type="AlphaFoldDB" id="A0A542SNS3"/>
<keyword evidence="6" id="KW-0472">Membrane</keyword>
<protein>
    <submittedName>
        <fullName evidence="8">Protein-disulfide isomerase</fullName>
    </submittedName>
</protein>
<dbReference type="PANTHER" id="PTHR13887:SF14">
    <property type="entry name" value="DISULFIDE BOND FORMATION PROTEIN D"/>
    <property type="match status" value="1"/>
</dbReference>
<dbReference type="EMBL" id="VFNV01000001">
    <property type="protein sequence ID" value="TQK76286.1"/>
    <property type="molecule type" value="Genomic_DNA"/>
</dbReference>
<accession>A0A542SNS3</accession>
<comment type="similarity">
    <text evidence="1">Belongs to the thioredoxin family. DsbA subfamily.</text>
</comment>
<dbReference type="InterPro" id="IPR036249">
    <property type="entry name" value="Thioredoxin-like_sf"/>
</dbReference>
<evidence type="ECO:0000256" key="6">
    <source>
        <dbReference type="SAM" id="Phobius"/>
    </source>
</evidence>
<keyword evidence="6" id="KW-0812">Transmembrane</keyword>
<dbReference type="InterPro" id="IPR013766">
    <property type="entry name" value="Thioredoxin_domain"/>
</dbReference>
<dbReference type="PANTHER" id="PTHR13887">
    <property type="entry name" value="GLUTATHIONE S-TRANSFERASE KAPPA"/>
    <property type="match status" value="1"/>
</dbReference>
<evidence type="ECO:0000256" key="2">
    <source>
        <dbReference type="ARBA" id="ARBA00022729"/>
    </source>
</evidence>
<keyword evidence="8" id="KW-0413">Isomerase</keyword>
<dbReference type="Pfam" id="PF13462">
    <property type="entry name" value="Thioredoxin_4"/>
    <property type="match status" value="1"/>
</dbReference>
<keyword evidence="6" id="KW-1133">Transmembrane helix</keyword>
<proteinExistence type="inferred from homology"/>
<keyword evidence="5" id="KW-0676">Redox-active center</keyword>
<evidence type="ECO:0000256" key="5">
    <source>
        <dbReference type="ARBA" id="ARBA00023284"/>
    </source>
</evidence>
<gene>
    <name evidence="8" type="ORF">FB389_0947</name>
</gene>
<dbReference type="OrthoDB" id="117402at2"/>
<evidence type="ECO:0000256" key="1">
    <source>
        <dbReference type="ARBA" id="ARBA00005791"/>
    </source>
</evidence>
<evidence type="ECO:0000313" key="9">
    <source>
        <dbReference type="Proteomes" id="UP000316181"/>
    </source>
</evidence>
<evidence type="ECO:0000259" key="7">
    <source>
        <dbReference type="PROSITE" id="PS51352"/>
    </source>
</evidence>
<dbReference type="PROSITE" id="PS51352">
    <property type="entry name" value="THIOREDOXIN_2"/>
    <property type="match status" value="1"/>
</dbReference>
<sequence>MITPTRIEVSAQDLVRQVRRWKTVALILGVIAAFLAVVLAGEMTQGAAKTSGASGQAGDGSDATAAASDDQTAAANLTAATVARAEDGDAMAFGSADAPVTIVEWADYRCPFCAAFANDTFPTLYKEYIETGKVRYEFHDVVFFGEDSRAAAIAGRAAAKQGRFLEFMEVLYAAAPQSGHPDLPTDKLVGFAQKAQMPDLDAFRNDLGSADLGAQVDAATATAQQLGVTAVPYFVVGDQVLSGAQSIDTFRQVIEAQLGQAGQ</sequence>
<evidence type="ECO:0000256" key="4">
    <source>
        <dbReference type="ARBA" id="ARBA00023157"/>
    </source>
</evidence>
<keyword evidence="3" id="KW-0560">Oxidoreductase</keyword>
<feature type="transmembrane region" description="Helical" evidence="6">
    <location>
        <begin position="21"/>
        <end position="41"/>
    </location>
</feature>
<keyword evidence="9" id="KW-1185">Reference proteome</keyword>
<organism evidence="8 9">
    <name type="scientific">Rarobacter incanus</name>
    <dbReference type="NCBI Taxonomy" id="153494"/>
    <lineage>
        <taxon>Bacteria</taxon>
        <taxon>Bacillati</taxon>
        <taxon>Actinomycetota</taxon>
        <taxon>Actinomycetes</taxon>
        <taxon>Micrococcales</taxon>
        <taxon>Rarobacteraceae</taxon>
        <taxon>Rarobacter</taxon>
    </lineage>
</organism>
<dbReference type="InterPro" id="IPR012336">
    <property type="entry name" value="Thioredoxin-like_fold"/>
</dbReference>
<feature type="domain" description="Thioredoxin" evidence="7">
    <location>
        <begin position="68"/>
        <end position="259"/>
    </location>
</feature>
<dbReference type="GO" id="GO:0016853">
    <property type="term" value="F:isomerase activity"/>
    <property type="evidence" value="ECO:0007669"/>
    <property type="project" value="UniProtKB-KW"/>
</dbReference>
<evidence type="ECO:0000313" key="8">
    <source>
        <dbReference type="EMBL" id="TQK76286.1"/>
    </source>
</evidence>
<comment type="caution">
    <text evidence="8">The sequence shown here is derived from an EMBL/GenBank/DDBJ whole genome shotgun (WGS) entry which is preliminary data.</text>
</comment>
<dbReference type="SUPFAM" id="SSF52833">
    <property type="entry name" value="Thioredoxin-like"/>
    <property type="match status" value="1"/>
</dbReference>
<dbReference type="GO" id="GO:0016491">
    <property type="term" value="F:oxidoreductase activity"/>
    <property type="evidence" value="ECO:0007669"/>
    <property type="project" value="UniProtKB-KW"/>
</dbReference>
<keyword evidence="4" id="KW-1015">Disulfide bond</keyword>
<keyword evidence="2" id="KW-0732">Signal</keyword>
<dbReference type="Gene3D" id="3.40.30.10">
    <property type="entry name" value="Glutaredoxin"/>
    <property type="match status" value="1"/>
</dbReference>